<organism evidence="5 6">
    <name type="scientific">Physocladia obscura</name>
    <dbReference type="NCBI Taxonomy" id="109957"/>
    <lineage>
        <taxon>Eukaryota</taxon>
        <taxon>Fungi</taxon>
        <taxon>Fungi incertae sedis</taxon>
        <taxon>Chytridiomycota</taxon>
        <taxon>Chytridiomycota incertae sedis</taxon>
        <taxon>Chytridiomycetes</taxon>
        <taxon>Chytridiales</taxon>
        <taxon>Chytriomycetaceae</taxon>
        <taxon>Physocladia</taxon>
    </lineage>
</organism>
<dbReference type="SUPFAM" id="SSF51182">
    <property type="entry name" value="RmlC-like cupins"/>
    <property type="match status" value="1"/>
</dbReference>
<evidence type="ECO:0000256" key="3">
    <source>
        <dbReference type="ARBA" id="ARBA00023004"/>
    </source>
</evidence>
<dbReference type="InterPro" id="IPR011051">
    <property type="entry name" value="RmlC_Cupin_sf"/>
</dbReference>
<dbReference type="GO" id="GO:0046872">
    <property type="term" value="F:metal ion binding"/>
    <property type="evidence" value="ECO:0007669"/>
    <property type="project" value="UniProtKB-KW"/>
</dbReference>
<accession>A0AAD5XLE2</accession>
<dbReference type="EMBL" id="JADGJH010000011">
    <property type="protein sequence ID" value="KAJ3142585.1"/>
    <property type="molecule type" value="Genomic_DNA"/>
</dbReference>
<protein>
    <submittedName>
        <fullName evidence="5">Uncharacterized protein</fullName>
    </submittedName>
</protein>
<dbReference type="PANTHER" id="PTHR22966">
    <property type="entry name" value="2-AMINOETHANETHIOL DIOXYGENASE"/>
    <property type="match status" value="1"/>
</dbReference>
<gene>
    <name evidence="5" type="ORF">HK100_000485</name>
</gene>
<dbReference type="InterPro" id="IPR014710">
    <property type="entry name" value="RmlC-like_jellyroll"/>
</dbReference>
<proteinExistence type="predicted"/>
<comment type="caution">
    <text evidence="5">The sequence shown here is derived from an EMBL/GenBank/DDBJ whole genome shotgun (WGS) entry which is preliminary data.</text>
</comment>
<reference evidence="5" key="1">
    <citation type="submission" date="2020-05" db="EMBL/GenBank/DDBJ databases">
        <title>Phylogenomic resolution of chytrid fungi.</title>
        <authorList>
            <person name="Stajich J.E."/>
            <person name="Amses K."/>
            <person name="Simmons R."/>
            <person name="Seto K."/>
            <person name="Myers J."/>
            <person name="Bonds A."/>
            <person name="Quandt C.A."/>
            <person name="Barry K."/>
            <person name="Liu P."/>
            <person name="Grigoriev I."/>
            <person name="Longcore J.E."/>
            <person name="James T.Y."/>
        </authorList>
    </citation>
    <scope>NUCLEOTIDE SEQUENCE</scope>
    <source>
        <strain evidence="5">JEL0513</strain>
    </source>
</reference>
<dbReference type="Proteomes" id="UP001211907">
    <property type="component" value="Unassembled WGS sequence"/>
</dbReference>
<feature type="region of interest" description="Disordered" evidence="4">
    <location>
        <begin position="239"/>
        <end position="275"/>
    </location>
</feature>
<feature type="compositionally biased region" description="Low complexity" evidence="4">
    <location>
        <begin position="30"/>
        <end position="41"/>
    </location>
</feature>
<evidence type="ECO:0000256" key="1">
    <source>
        <dbReference type="ARBA" id="ARBA00022723"/>
    </source>
</evidence>
<dbReference type="PANTHER" id="PTHR22966:SF61">
    <property type="entry name" value="2-AMINOETHANETHIOL DIOXYGENASE"/>
    <property type="match status" value="1"/>
</dbReference>
<evidence type="ECO:0000256" key="4">
    <source>
        <dbReference type="SAM" id="MobiDB-lite"/>
    </source>
</evidence>
<keyword evidence="1" id="KW-0479">Metal-binding</keyword>
<dbReference type="AlphaFoldDB" id="A0AAD5XLE2"/>
<dbReference type="InterPro" id="IPR012864">
    <property type="entry name" value="PCO/ADO"/>
</dbReference>
<dbReference type="GO" id="GO:0016702">
    <property type="term" value="F:oxidoreductase activity, acting on single donors with incorporation of molecular oxygen, incorporation of two atoms of oxygen"/>
    <property type="evidence" value="ECO:0007669"/>
    <property type="project" value="InterPro"/>
</dbReference>
<feature type="region of interest" description="Disordered" evidence="4">
    <location>
        <begin position="20"/>
        <end position="41"/>
    </location>
</feature>
<sequence length="513" mass="55734">MVLIATALLAQRLHDMLYTDGGTASTNKTNSDSDSYSRSNSNSVVLPVDIATVLRRPSALLPSLSKSSADPSDQLVTHNSFPVPVALPTATTALANAPAVAAALRALLLKITPSIIATQTPVAPIEYYHVWGTDCLTMCIFVLKKGATLPIHSHPNMTVFSRVVEGDLHVKTFSILDGNQLDSENDGKDLVPQFLDINDTITENFHMIAESIQDNLENSLQVIQDGNITATILPTTPATTESSFVSKEDESLKSSTVWPPSTTNNSAARSPEHKDSFFPGKMIRDAIISGDAPGYDSILEINNATPNLHSFTAASDHVIIFDLLFPPYDENVRTCTYYRPSGDNNDNTDFDEFDYSDTSVANVKKAEDTVDNADVVSVQMERMHFMERDGGDGDIDYRDGSFEATPPTATVAAGKEFEEKKKRKDLFGGGSGNRGNALHLVELDYQDEIESVKYVGQQVRWEQLERGQNLTDAELTQLGARVCALVDKMQGNHAGGVSANFVSGSQRGTPPKQ</sequence>
<evidence type="ECO:0000313" key="5">
    <source>
        <dbReference type="EMBL" id="KAJ3142585.1"/>
    </source>
</evidence>
<evidence type="ECO:0000256" key="2">
    <source>
        <dbReference type="ARBA" id="ARBA00023002"/>
    </source>
</evidence>
<evidence type="ECO:0000313" key="6">
    <source>
        <dbReference type="Proteomes" id="UP001211907"/>
    </source>
</evidence>
<name>A0AAD5XLE2_9FUNG</name>
<keyword evidence="6" id="KW-1185">Reference proteome</keyword>
<dbReference type="Pfam" id="PF07847">
    <property type="entry name" value="PCO_ADO"/>
    <property type="match status" value="2"/>
</dbReference>
<keyword evidence="3" id="KW-0408">Iron</keyword>
<dbReference type="Gene3D" id="2.60.120.10">
    <property type="entry name" value="Jelly Rolls"/>
    <property type="match status" value="1"/>
</dbReference>
<keyword evidence="2" id="KW-0560">Oxidoreductase</keyword>
<feature type="compositionally biased region" description="Polar residues" evidence="4">
    <location>
        <begin position="253"/>
        <end position="268"/>
    </location>
</feature>